<comment type="caution">
    <text evidence="1">The sequence shown here is derived from an EMBL/GenBank/DDBJ whole genome shotgun (WGS) entry which is preliminary data.</text>
</comment>
<name>A0A6L6GD94_9GAMM</name>
<dbReference type="AlphaFoldDB" id="A0A6L6GD94"/>
<sequence length="92" mass="10901">MWRWKMSTITTVMPFGKHKGTAVTELTPNYINWLLSNCTLHEDLRMDLEATVANREHAFQRRKQLAIDLQRSHIPSHERKAYKRRMGWVGAH</sequence>
<evidence type="ECO:0000313" key="1">
    <source>
        <dbReference type="EMBL" id="MTD09864.1"/>
    </source>
</evidence>
<dbReference type="Pfam" id="PF12843">
    <property type="entry name" value="QSregVF_b"/>
    <property type="match status" value="1"/>
</dbReference>
<organism evidence="1 2">
    <name type="scientific">Acinetobacter faecalis</name>
    <dbReference type="NCBI Taxonomy" id="2665161"/>
    <lineage>
        <taxon>Bacteria</taxon>
        <taxon>Pseudomonadati</taxon>
        <taxon>Pseudomonadota</taxon>
        <taxon>Gammaproteobacteria</taxon>
        <taxon>Moraxellales</taxon>
        <taxon>Moraxellaceae</taxon>
        <taxon>Acinetobacter</taxon>
    </lineage>
</organism>
<accession>A0A6L6GD94</accession>
<dbReference type="Proteomes" id="UP000473854">
    <property type="component" value="Unassembled WGS sequence"/>
</dbReference>
<protein>
    <submittedName>
        <fullName evidence="1">Uncharacterized protein</fullName>
    </submittedName>
</protein>
<proteinExistence type="predicted"/>
<evidence type="ECO:0000313" key="2">
    <source>
        <dbReference type="Proteomes" id="UP000473854"/>
    </source>
</evidence>
<dbReference type="EMBL" id="WLYL01000001">
    <property type="protein sequence ID" value="MTD09864.1"/>
    <property type="molecule type" value="Genomic_DNA"/>
</dbReference>
<gene>
    <name evidence="1" type="ORF">GIX10_00135</name>
</gene>
<reference evidence="1 2" key="1">
    <citation type="submission" date="2019-11" db="EMBL/GenBank/DDBJ databases">
        <authorList>
            <person name="An D."/>
        </authorList>
    </citation>
    <scope>NUCLEOTIDE SEQUENCE [LARGE SCALE GENOMIC DNA]</scope>
    <source>
        <strain evidence="1 2">YIM 103518</strain>
    </source>
</reference>
<dbReference type="InterPro" id="IPR024530">
    <property type="entry name" value="QSregVF_b"/>
</dbReference>